<dbReference type="SUPFAM" id="SSF53300">
    <property type="entry name" value="vWA-like"/>
    <property type="match status" value="1"/>
</dbReference>
<organism evidence="1 2">
    <name type="scientific">Gordonia namibiensis NBRC 108229</name>
    <dbReference type="NCBI Taxonomy" id="1208314"/>
    <lineage>
        <taxon>Bacteria</taxon>
        <taxon>Bacillati</taxon>
        <taxon>Actinomycetota</taxon>
        <taxon>Actinomycetes</taxon>
        <taxon>Mycobacteriales</taxon>
        <taxon>Gordoniaceae</taxon>
        <taxon>Gordonia</taxon>
    </lineage>
</organism>
<dbReference type="Pfam" id="PF05762">
    <property type="entry name" value="VWA_CoxE"/>
    <property type="match status" value="1"/>
</dbReference>
<evidence type="ECO:0008006" key="3">
    <source>
        <dbReference type="Google" id="ProtNLM"/>
    </source>
</evidence>
<protein>
    <recommendedName>
        <fullName evidence="3">VWA domain-containing protein</fullName>
    </recommendedName>
</protein>
<keyword evidence="2" id="KW-1185">Reference proteome</keyword>
<dbReference type="InterPro" id="IPR008912">
    <property type="entry name" value="Uncharacterised_CoxE"/>
</dbReference>
<dbReference type="PANTHER" id="PTHR39338">
    <property type="entry name" value="BLL5662 PROTEIN-RELATED"/>
    <property type="match status" value="1"/>
</dbReference>
<evidence type="ECO:0000313" key="2">
    <source>
        <dbReference type="Proteomes" id="UP000035058"/>
    </source>
</evidence>
<dbReference type="Proteomes" id="UP000035058">
    <property type="component" value="Unassembled WGS sequence"/>
</dbReference>
<proteinExistence type="predicted"/>
<dbReference type="InterPro" id="IPR036465">
    <property type="entry name" value="vWFA_dom_sf"/>
</dbReference>
<comment type="caution">
    <text evidence="1">The sequence shown here is derived from an EMBL/GenBank/DDBJ whole genome shotgun (WGS) entry which is preliminary data.</text>
</comment>
<evidence type="ECO:0000313" key="1">
    <source>
        <dbReference type="EMBL" id="GAB99479.1"/>
    </source>
</evidence>
<gene>
    <name evidence="1" type="ORF">GONAM_09_01250</name>
</gene>
<dbReference type="RefSeq" id="WP_006865739.1">
    <property type="nucleotide sequence ID" value="NZ_BAHE01000009.1"/>
</dbReference>
<dbReference type="AlphaFoldDB" id="K6XKV6"/>
<dbReference type="EMBL" id="BAHE01000009">
    <property type="protein sequence ID" value="GAB99479.1"/>
    <property type="molecule type" value="Genomic_DNA"/>
</dbReference>
<accession>K6XKV6</accession>
<name>K6XKV6_9ACTN</name>
<sequence length="464" mass="50717">MTTPLVAHLTDFVDELRRRGIVVGPSALIDAASAMEVLDLLERSRLREGLATTLLVDNSHRGVFDRVFDLWFPVGAGMRTVTEDLPRDEEGALDVEAVRDALAEMLADDAAASDGRLEQAIAMIVDELGRYGSTKGEAFSAYQAISAVSPQTLIAKIAAAMAGDGDGEGGRPGTEPLYRQAARQKAADLRAAIERETQRRMADRNGRDKVGAYAVPPLPENVNFLSAGAKEQVEIRKTIEPLARLLAAKLETRRRRAHRGAVDVRKTLRASMSTGGVPIELSHRKPRPGRPELIIICDVSGSVAGFSQFTLRLVYALRQQFSKVRVFAFVDTVDEVTEFFDHGEEDFGAAMHHMISTARISTRDGHSDYGNMLAGFVGDYAETLTHRGALLVLGDGRNNYHDAHVDALAELVDRARHAYWLNPEAKEHWGTGDSAATDYAEVIDMFECRNATQLGTVIADLLPI</sequence>
<reference evidence="1 2" key="1">
    <citation type="submission" date="2012-08" db="EMBL/GenBank/DDBJ databases">
        <title>Whole genome shotgun sequence of Gordonia namibiensis NBRC 108229.</title>
        <authorList>
            <person name="Isaki-Nakamura S."/>
            <person name="Hosoyama A."/>
            <person name="Tsuchikane K."/>
            <person name="Katsumata H."/>
            <person name="Baba S."/>
            <person name="Yamazaki S."/>
            <person name="Fujita N."/>
        </authorList>
    </citation>
    <scope>NUCLEOTIDE SEQUENCE [LARGE SCALE GENOMIC DNA]</scope>
    <source>
        <strain evidence="1 2">NBRC 108229</strain>
    </source>
</reference>
<dbReference type="PIRSF" id="PIRSF010256">
    <property type="entry name" value="CoxE_vWa"/>
    <property type="match status" value="1"/>
</dbReference>
<dbReference type="PANTHER" id="PTHR39338:SF5">
    <property type="entry name" value="BLR6139 PROTEIN"/>
    <property type="match status" value="1"/>
</dbReference>
<dbReference type="InterPro" id="IPR011195">
    <property type="entry name" value="UCP010256"/>
</dbReference>